<name>X1UNT1_9ZZZZ</name>
<comment type="caution">
    <text evidence="3">The sequence shown here is derived from an EMBL/GenBank/DDBJ whole genome shotgun (WGS) entry which is preliminary data.</text>
</comment>
<dbReference type="InterPro" id="IPR000700">
    <property type="entry name" value="PAS-assoc_C"/>
</dbReference>
<dbReference type="PANTHER" id="PTHR43065">
    <property type="entry name" value="SENSOR HISTIDINE KINASE"/>
    <property type="match status" value="1"/>
</dbReference>
<reference evidence="3" key="1">
    <citation type="journal article" date="2014" name="Front. Microbiol.">
        <title>High frequency of phylogenetically diverse reductive dehalogenase-homologous genes in deep subseafloor sedimentary metagenomes.</title>
        <authorList>
            <person name="Kawai M."/>
            <person name="Futagami T."/>
            <person name="Toyoda A."/>
            <person name="Takaki Y."/>
            <person name="Nishi S."/>
            <person name="Hori S."/>
            <person name="Arai W."/>
            <person name="Tsubouchi T."/>
            <person name="Morono Y."/>
            <person name="Uchiyama I."/>
            <person name="Ito T."/>
            <person name="Fujiyama A."/>
            <person name="Inagaki F."/>
            <person name="Takami H."/>
        </authorList>
    </citation>
    <scope>NUCLEOTIDE SEQUENCE</scope>
    <source>
        <strain evidence="3">Expedition CK06-06</strain>
    </source>
</reference>
<dbReference type="AlphaFoldDB" id="X1UNT1"/>
<gene>
    <name evidence="3" type="ORF">S12H4_34829</name>
</gene>
<dbReference type="CDD" id="cd00130">
    <property type="entry name" value="PAS"/>
    <property type="match status" value="1"/>
</dbReference>
<evidence type="ECO:0000313" key="3">
    <source>
        <dbReference type="EMBL" id="GAI93984.1"/>
    </source>
</evidence>
<dbReference type="PROSITE" id="PS50113">
    <property type="entry name" value="PAC"/>
    <property type="match status" value="2"/>
</dbReference>
<evidence type="ECO:0008006" key="4">
    <source>
        <dbReference type="Google" id="ProtNLM"/>
    </source>
</evidence>
<dbReference type="Pfam" id="PF07568">
    <property type="entry name" value="HisKA_2"/>
    <property type="match status" value="1"/>
</dbReference>
<dbReference type="InterPro" id="IPR000014">
    <property type="entry name" value="PAS"/>
</dbReference>
<feature type="non-terminal residue" evidence="3">
    <location>
        <position position="1"/>
    </location>
</feature>
<dbReference type="NCBIfam" id="TIGR00229">
    <property type="entry name" value="sensory_box"/>
    <property type="match status" value="1"/>
</dbReference>
<dbReference type="InterPro" id="IPR013656">
    <property type="entry name" value="PAS_4"/>
</dbReference>
<feature type="domain" description="PAC" evidence="2">
    <location>
        <begin position="111"/>
        <end position="164"/>
    </location>
</feature>
<sequence length="272" mass="31176">RVDYESAVIKRKGRIVGIQAVINDITERKKAEEEAKAKSQFLESLIEQSPLPTFVIDSAGIVVMVNKAFLKAYNVPKKEMVLGMNALTEPANVRQGVVKYIKEALSGKIVETPEIEFISPYENRKTVTKSRLFPIFNTTNILTNVVVMHEDITERKRTEDQIKASLKEKEVLLREIHHRVKNNLQIISSLLNLQSRYIKDKRVLHVLKESQDRIKSMVLIHEKLYQSKGLASVDFAEYVRSLIADLFRSYKADYDLITLKTNIDDVFLGIDT</sequence>
<dbReference type="Gene3D" id="3.30.450.20">
    <property type="entry name" value="PAS domain"/>
    <property type="match status" value="2"/>
</dbReference>
<evidence type="ECO:0000259" key="1">
    <source>
        <dbReference type="PROSITE" id="PS50112"/>
    </source>
</evidence>
<accession>X1UNT1</accession>
<dbReference type="InterPro" id="IPR011495">
    <property type="entry name" value="Sig_transdc_His_kin_sub2_dim/P"/>
</dbReference>
<dbReference type="PROSITE" id="PS50112">
    <property type="entry name" value="PAS"/>
    <property type="match status" value="1"/>
</dbReference>
<evidence type="ECO:0000259" key="2">
    <source>
        <dbReference type="PROSITE" id="PS50113"/>
    </source>
</evidence>
<dbReference type="EMBL" id="BARW01020641">
    <property type="protein sequence ID" value="GAI93984.1"/>
    <property type="molecule type" value="Genomic_DNA"/>
</dbReference>
<dbReference type="SUPFAM" id="SSF55785">
    <property type="entry name" value="PYP-like sensor domain (PAS domain)"/>
    <property type="match status" value="1"/>
</dbReference>
<dbReference type="PANTHER" id="PTHR43065:SF23">
    <property type="entry name" value="SENSOR HISTIDINE KINASE PDTAS"/>
    <property type="match status" value="1"/>
</dbReference>
<dbReference type="Pfam" id="PF08448">
    <property type="entry name" value="PAS_4"/>
    <property type="match status" value="1"/>
</dbReference>
<feature type="non-terminal residue" evidence="3">
    <location>
        <position position="272"/>
    </location>
</feature>
<dbReference type="InterPro" id="IPR035965">
    <property type="entry name" value="PAS-like_dom_sf"/>
</dbReference>
<feature type="domain" description="PAS" evidence="1">
    <location>
        <begin position="38"/>
        <end position="81"/>
    </location>
</feature>
<proteinExistence type="predicted"/>
<organism evidence="3">
    <name type="scientific">marine sediment metagenome</name>
    <dbReference type="NCBI Taxonomy" id="412755"/>
    <lineage>
        <taxon>unclassified sequences</taxon>
        <taxon>metagenomes</taxon>
        <taxon>ecological metagenomes</taxon>
    </lineage>
</organism>
<protein>
    <recommendedName>
        <fullName evidence="4">PAC domain-containing protein</fullName>
    </recommendedName>
</protein>
<feature type="domain" description="PAC" evidence="2">
    <location>
        <begin position="1"/>
        <end position="37"/>
    </location>
</feature>